<dbReference type="Proteomes" id="UP001142374">
    <property type="component" value="Unassembled WGS sequence"/>
</dbReference>
<feature type="transmembrane region" description="Helical" evidence="1">
    <location>
        <begin position="237"/>
        <end position="255"/>
    </location>
</feature>
<feature type="transmembrane region" description="Helical" evidence="1">
    <location>
        <begin position="267"/>
        <end position="285"/>
    </location>
</feature>
<sequence length="304" mass="32145">MNTSTKIMTRDTSATTAAVARPWALWAAVAVATVTAVLHTFVQAAPTLDALMAGDAAADARQGLRMMWHGMSAIAWSYPVVLVLLRHRPAAVTRPALGCVALLNGSQAVMYVATGLVGHGMSGLLSLPEWVLHAAVAVLAWQARPARPPGRPAPRARRGAGRLVLLWIAIAFSTFMAAFHTVYGTFDSWPAALLDSDTALDPKLTLYAMWLFSCVLFWTVPLTVVWALRARTGAGRLLLVYVAALVTALAVSWTVTKALGIAPDLPPTGPVSLGLLAALTVLSARPRSRRRTDGRNAEGPSGAA</sequence>
<keyword evidence="1" id="KW-0812">Transmembrane</keyword>
<accession>A0A9X2RJB6</accession>
<comment type="caution">
    <text evidence="2">The sequence shown here is derived from an EMBL/GenBank/DDBJ whole genome shotgun (WGS) entry which is preliminary data.</text>
</comment>
<keyword evidence="3" id="KW-1185">Reference proteome</keyword>
<organism evidence="2 3">
    <name type="scientific">Streptomyces telluris</name>
    <dbReference type="NCBI Taxonomy" id="2720021"/>
    <lineage>
        <taxon>Bacteria</taxon>
        <taxon>Bacillati</taxon>
        <taxon>Actinomycetota</taxon>
        <taxon>Actinomycetes</taxon>
        <taxon>Kitasatosporales</taxon>
        <taxon>Streptomycetaceae</taxon>
        <taxon>Streptomyces</taxon>
    </lineage>
</organism>
<feature type="transmembrane region" description="Helical" evidence="1">
    <location>
        <begin position="206"/>
        <end position="228"/>
    </location>
</feature>
<name>A0A9X2RJB6_9ACTN</name>
<feature type="transmembrane region" description="Helical" evidence="1">
    <location>
        <begin position="66"/>
        <end position="85"/>
    </location>
</feature>
<evidence type="ECO:0000313" key="3">
    <source>
        <dbReference type="Proteomes" id="UP001142374"/>
    </source>
</evidence>
<dbReference type="RefSeq" id="WP_168094955.1">
    <property type="nucleotide sequence ID" value="NZ_JAATER010000329.1"/>
</dbReference>
<evidence type="ECO:0000313" key="2">
    <source>
        <dbReference type="EMBL" id="MCQ8768523.1"/>
    </source>
</evidence>
<keyword evidence="1" id="KW-1133">Transmembrane helix</keyword>
<feature type="transmembrane region" description="Helical" evidence="1">
    <location>
        <begin position="164"/>
        <end position="186"/>
    </location>
</feature>
<feature type="transmembrane region" description="Helical" evidence="1">
    <location>
        <begin position="23"/>
        <end position="46"/>
    </location>
</feature>
<evidence type="ECO:0000256" key="1">
    <source>
        <dbReference type="SAM" id="Phobius"/>
    </source>
</evidence>
<protein>
    <submittedName>
        <fullName evidence="2">Uncharacterized protein</fullName>
    </submittedName>
</protein>
<reference evidence="2" key="1">
    <citation type="submission" date="2022-06" db="EMBL/GenBank/DDBJ databases">
        <title>WGS of actinobacteria.</title>
        <authorList>
            <person name="Thawai C."/>
        </authorList>
    </citation>
    <scope>NUCLEOTIDE SEQUENCE</scope>
    <source>
        <strain evidence="2">AA8</strain>
    </source>
</reference>
<dbReference type="AlphaFoldDB" id="A0A9X2RJB6"/>
<dbReference type="EMBL" id="JANIID010000001">
    <property type="protein sequence ID" value="MCQ8768523.1"/>
    <property type="molecule type" value="Genomic_DNA"/>
</dbReference>
<keyword evidence="1" id="KW-0472">Membrane</keyword>
<proteinExistence type="predicted"/>
<gene>
    <name evidence="2" type="ORF">NQU55_01830</name>
</gene>